<evidence type="ECO:0000313" key="2">
    <source>
        <dbReference type="EMBL" id="EGU83237.1"/>
    </source>
</evidence>
<reference evidence="2" key="1">
    <citation type="journal article" date="2012" name="Mol. Plant Microbe Interact.">
        <title>A highly conserved effector in Fusarium oxysporum is required for full virulence on Arabidopsis.</title>
        <authorList>
            <person name="Thatcher L.F."/>
            <person name="Gardiner D.M."/>
            <person name="Kazan K."/>
            <person name="Manners J."/>
        </authorList>
    </citation>
    <scope>NUCLEOTIDE SEQUENCE [LARGE SCALE GENOMIC DNA]</scope>
    <source>
        <strain evidence="2">Fo5176</strain>
    </source>
</reference>
<proteinExistence type="predicted"/>
<feature type="signal peptide" evidence="1">
    <location>
        <begin position="1"/>
        <end position="19"/>
    </location>
</feature>
<dbReference type="EMBL" id="AFQF01001883">
    <property type="protein sequence ID" value="EGU83237.1"/>
    <property type="molecule type" value="Genomic_DNA"/>
</dbReference>
<evidence type="ECO:0000256" key="1">
    <source>
        <dbReference type="SAM" id="SignalP"/>
    </source>
</evidence>
<gene>
    <name evidence="2" type="ORF">FOXB_06237</name>
</gene>
<protein>
    <recommendedName>
        <fullName evidence="3">Secreted protein</fullName>
    </recommendedName>
</protein>
<comment type="caution">
    <text evidence="2">The sequence shown here is derived from an EMBL/GenBank/DDBJ whole genome shotgun (WGS) entry which is preliminary data.</text>
</comment>
<keyword evidence="1" id="KW-0732">Signal</keyword>
<dbReference type="OrthoDB" id="10298416at2759"/>
<organism evidence="2">
    <name type="scientific">Fusarium oxysporum (strain Fo5176)</name>
    <name type="common">Fusarium vascular wilt</name>
    <dbReference type="NCBI Taxonomy" id="660025"/>
    <lineage>
        <taxon>Eukaryota</taxon>
        <taxon>Fungi</taxon>
        <taxon>Dikarya</taxon>
        <taxon>Ascomycota</taxon>
        <taxon>Pezizomycotina</taxon>
        <taxon>Sordariomycetes</taxon>
        <taxon>Hypocreomycetidae</taxon>
        <taxon>Hypocreales</taxon>
        <taxon>Nectriaceae</taxon>
        <taxon>Fusarium</taxon>
        <taxon>Fusarium oxysporum species complex</taxon>
    </lineage>
</organism>
<dbReference type="AlphaFoldDB" id="F9FIK8"/>
<evidence type="ECO:0008006" key="3">
    <source>
        <dbReference type="Google" id="ProtNLM"/>
    </source>
</evidence>
<accession>F9FIK8</accession>
<sequence length="76" mass="8481">MIVRMINLITLIIAQYSSGVSFQPLVLSITSANLDVLIHLTSTPWYKRPDAEATTFAGQNHVSKANEHIRKAEQET</sequence>
<feature type="chain" id="PRO_5003389436" description="Secreted protein" evidence="1">
    <location>
        <begin position="20"/>
        <end position="76"/>
    </location>
</feature>
<name>F9FIK8_FUSOF</name>